<protein>
    <submittedName>
        <fullName evidence="2">Uncharacterized protein</fullName>
    </submittedName>
</protein>
<feature type="non-terminal residue" evidence="2">
    <location>
        <position position="1"/>
    </location>
</feature>
<comment type="caution">
    <text evidence="2">The sequence shown here is derived from an EMBL/GenBank/DDBJ whole genome shotgun (WGS) entry which is preliminary data.</text>
</comment>
<keyword evidence="1" id="KW-1133">Transmembrane helix</keyword>
<organism evidence="2 3">
    <name type="scientific">Pleurodeles waltl</name>
    <name type="common">Iberian ribbed newt</name>
    <dbReference type="NCBI Taxonomy" id="8319"/>
    <lineage>
        <taxon>Eukaryota</taxon>
        <taxon>Metazoa</taxon>
        <taxon>Chordata</taxon>
        <taxon>Craniata</taxon>
        <taxon>Vertebrata</taxon>
        <taxon>Euteleostomi</taxon>
        <taxon>Amphibia</taxon>
        <taxon>Batrachia</taxon>
        <taxon>Caudata</taxon>
        <taxon>Salamandroidea</taxon>
        <taxon>Salamandridae</taxon>
        <taxon>Pleurodelinae</taxon>
        <taxon>Pleurodeles</taxon>
    </lineage>
</organism>
<dbReference type="AlphaFoldDB" id="A0AAV7QY41"/>
<name>A0AAV7QY41_PLEWA</name>
<accession>A0AAV7QY41</accession>
<proteinExistence type="predicted"/>
<keyword evidence="3" id="KW-1185">Reference proteome</keyword>
<feature type="transmembrane region" description="Helical" evidence="1">
    <location>
        <begin position="21"/>
        <end position="42"/>
    </location>
</feature>
<keyword evidence="1" id="KW-0472">Membrane</keyword>
<evidence type="ECO:0000256" key="1">
    <source>
        <dbReference type="SAM" id="Phobius"/>
    </source>
</evidence>
<dbReference type="Proteomes" id="UP001066276">
    <property type="component" value="Chromosome 6"/>
</dbReference>
<gene>
    <name evidence="2" type="ORF">NDU88_011056</name>
</gene>
<reference evidence="2" key="1">
    <citation type="journal article" date="2022" name="bioRxiv">
        <title>Sequencing and chromosome-scale assembly of the giantPleurodeles waltlgenome.</title>
        <authorList>
            <person name="Brown T."/>
            <person name="Elewa A."/>
            <person name="Iarovenko S."/>
            <person name="Subramanian E."/>
            <person name="Araus A.J."/>
            <person name="Petzold A."/>
            <person name="Susuki M."/>
            <person name="Suzuki K.-i.T."/>
            <person name="Hayashi T."/>
            <person name="Toyoda A."/>
            <person name="Oliveira C."/>
            <person name="Osipova E."/>
            <person name="Leigh N.D."/>
            <person name="Simon A."/>
            <person name="Yun M.H."/>
        </authorList>
    </citation>
    <scope>NUCLEOTIDE SEQUENCE</scope>
    <source>
        <strain evidence="2">20211129_DDA</strain>
        <tissue evidence="2">Liver</tissue>
    </source>
</reference>
<evidence type="ECO:0000313" key="2">
    <source>
        <dbReference type="EMBL" id="KAJ1144759.1"/>
    </source>
</evidence>
<keyword evidence="1" id="KW-0812">Transmembrane</keyword>
<feature type="non-terminal residue" evidence="2">
    <location>
        <position position="71"/>
    </location>
</feature>
<evidence type="ECO:0000313" key="3">
    <source>
        <dbReference type="Proteomes" id="UP001066276"/>
    </source>
</evidence>
<sequence>ETTKELFFERWLIHTTLVFKMFLHWVLCCSAHNFHFFVFALYQNLPFNVQFLECFHELICYLGYFCGIHYD</sequence>
<dbReference type="EMBL" id="JANPWB010000010">
    <property type="protein sequence ID" value="KAJ1144759.1"/>
    <property type="molecule type" value="Genomic_DNA"/>
</dbReference>